<dbReference type="RefSeq" id="WP_210221269.1">
    <property type="nucleotide sequence ID" value="NZ_CP072801.1"/>
</dbReference>
<evidence type="ECO:0000313" key="3">
    <source>
        <dbReference type="Proteomes" id="UP000672039"/>
    </source>
</evidence>
<dbReference type="PROSITE" id="PS51471">
    <property type="entry name" value="FE2OG_OXY"/>
    <property type="match status" value="1"/>
</dbReference>
<reference evidence="2 3" key="1">
    <citation type="submission" date="2021-04" db="EMBL/GenBank/DDBJ databases">
        <title>Genomics, taxonomy and metabolism of representatives of sulfur bacteria of the genus Thiothrix: Thiothrix fructosivorans QT, Thiothrix unzii A1T and three new species, Thiothrix subterranea sp. nov., Thiothrix litoralis sp. nov. and 'Candidatus Thiothrix anitrata' sp. nov.</title>
        <authorList>
            <person name="Ravin N.V."/>
            <person name="Smolyakov D."/>
            <person name="Rudenko T.S."/>
            <person name="Mardanov A.V."/>
            <person name="Beletsky A.V."/>
            <person name="Markov N.D."/>
            <person name="Fomenkov A.I."/>
            <person name="Roberts R.J."/>
            <person name="Karnachuk O.V."/>
            <person name="Novikov A."/>
            <person name="Grabovich M.Y."/>
        </authorList>
    </citation>
    <scope>NUCLEOTIDE SEQUENCE [LARGE SCALE GENOMIC DNA]</scope>
    <source>
        <strain evidence="2 3">AS</strain>
    </source>
</reference>
<accession>A0ABX7WP89</accession>
<sequence length="774" mass="85358">MTDLNTQLVSILNRVQRPGSFYATGKADLAMPRLEVEGVGNIALPLLPQQISPLVQVAEQAPYGKGEETLVDTTVRKTWQIAPDKVHISGKYWQTMLDDIVTQAVDGLGVSGEVHADLYKMLVYDAGSFFVNHRDTEKADGMFATLIVALPAVYTGGELRIEHAGHNVSLNLQADDPSEISFAAFYADCIHEVLPITSGCRLVLVYNLCRSGKGELPQPPDYQREQMQAAACLKQWVTMEHTGEDIPLKLVYLLEHAYTPEGLAFDALKNGDAAIASVMIPAAEQADCDLYLALVSVEESGYAEYGGSYGRKKRYWEDDDEDDDDFEIGEVTEEEQYISHWQTPQGVVSTMGHLPFENEELCLPNRLYSLAADALHFHEATGNEGASFERTYRRAALVMWPRVYRADALSVGGVDINLDYLAHLMADWQAAGGASAQPQWQEALHFAKGVIANWEDTGSGWHPSLPGAPYLSRLLSHLLLLADTHLIEAAVTRIPIGGKSYQREDNLPLLAALALLPDAPARQLLATLLEKRAADSLAACGQLLRLALPRYAQTGTEPFLPAAQALLESLANTQPVTGSYRSIERLTVEQVVDVLIAIGNVDEGLGKQAVVHLLAQRQRFPMDERLIPAVLLAAQASDHPPVVLALLQQQCLAYLESCLSLPLAAPTDWTREASFECSSSSWRKDNNADCEALKRFMLDPQETSWNFAAAEDRRNALGRIVQQAKLDVDITTIKSGRPYTLRFVKTQASYERNVAQRQRDEANRERLLGLRVDG</sequence>
<dbReference type="Proteomes" id="UP000672039">
    <property type="component" value="Chromosome"/>
</dbReference>
<name>A0ABX7WP89_9GAMM</name>
<dbReference type="InterPro" id="IPR005123">
    <property type="entry name" value="Oxoglu/Fe-dep_dioxygenase_dom"/>
</dbReference>
<evidence type="ECO:0000313" key="2">
    <source>
        <dbReference type="EMBL" id="QTR44821.1"/>
    </source>
</evidence>
<protein>
    <submittedName>
        <fullName evidence="2">2OG-Fe(II) oxygenase</fullName>
    </submittedName>
</protein>
<dbReference type="PANTHER" id="PTHR33099:SF7">
    <property type="entry name" value="MYND-TYPE DOMAIN-CONTAINING PROTEIN"/>
    <property type="match status" value="1"/>
</dbReference>
<dbReference type="PANTHER" id="PTHR33099">
    <property type="entry name" value="FE2OG DIOXYGENASE DOMAIN-CONTAINING PROTEIN"/>
    <property type="match status" value="1"/>
</dbReference>
<feature type="domain" description="Fe2OG dioxygenase" evidence="1">
    <location>
        <begin position="92"/>
        <end position="210"/>
    </location>
</feature>
<keyword evidence="3" id="KW-1185">Reference proteome</keyword>
<evidence type="ECO:0000259" key="1">
    <source>
        <dbReference type="PROSITE" id="PS51471"/>
    </source>
</evidence>
<proteinExistence type="predicted"/>
<dbReference type="Pfam" id="PF13640">
    <property type="entry name" value="2OG-FeII_Oxy_3"/>
    <property type="match status" value="1"/>
</dbReference>
<dbReference type="EMBL" id="CP072801">
    <property type="protein sequence ID" value="QTR44821.1"/>
    <property type="molecule type" value="Genomic_DNA"/>
</dbReference>
<organism evidence="2 3">
    <name type="scientific">Thiothrix litoralis</name>
    <dbReference type="NCBI Taxonomy" id="2891210"/>
    <lineage>
        <taxon>Bacteria</taxon>
        <taxon>Pseudomonadati</taxon>
        <taxon>Pseudomonadota</taxon>
        <taxon>Gammaproteobacteria</taxon>
        <taxon>Thiotrichales</taxon>
        <taxon>Thiotrichaceae</taxon>
        <taxon>Thiothrix</taxon>
    </lineage>
</organism>
<dbReference type="Gene3D" id="2.60.120.620">
    <property type="entry name" value="q2cbj1_9rhob like domain"/>
    <property type="match status" value="1"/>
</dbReference>
<dbReference type="InterPro" id="IPR044862">
    <property type="entry name" value="Pro_4_hyd_alph_FE2OG_OXY"/>
</dbReference>
<gene>
    <name evidence="2" type="ORF">J9253_12415</name>
</gene>